<feature type="domain" description="Methyltransferase" evidence="1">
    <location>
        <begin position="31"/>
        <end position="160"/>
    </location>
</feature>
<dbReference type="PANTHER" id="PTHR47739:SF1">
    <property type="entry name" value="TRNA1(VAL) (ADENINE(37)-N6)-METHYLTRANSFERASE"/>
    <property type="match status" value="1"/>
</dbReference>
<dbReference type="Gene3D" id="3.40.50.150">
    <property type="entry name" value="Vaccinia Virus protein VP39"/>
    <property type="match status" value="1"/>
</dbReference>
<protein>
    <submittedName>
        <fullName evidence="3">Methyltransferase domain-containing protein</fullName>
    </submittedName>
    <submittedName>
        <fullName evidence="2">tRNA (Adenine37-N(6))-methyltransferase TrmN6</fullName>
        <ecNumber evidence="2">2.1.1.223</ecNumber>
    </submittedName>
</protein>
<dbReference type="STRING" id="76936.BN2458_PEG1784"/>
<sequence>MACVDIYQLENAYCYNTDSLILAHFAKVFLKKHFNVLDIGAGSGILGILCAREISSLGGKTEIYLVEKDEAMSILAQKNSAPFGGVVHCVDFLDFKPEHKFDFIISNPPFYTKGALLGDNERKNMARFQHFLPPQALMQHIKRILKPNGTLCMCYDARLCAEIFYETQKNGLHINVAQFVHSLKNREANLVLFRAQIQSKSPLRVLPPLFTHLSPSQSDNTDELKAIYAWAQTRSIKITQEALELLKDSKSRV</sequence>
<keyword evidence="4" id="KW-1185">Reference proteome</keyword>
<dbReference type="GO" id="GO:0003676">
    <property type="term" value="F:nucleic acid binding"/>
    <property type="evidence" value="ECO:0007669"/>
    <property type="project" value="InterPro"/>
</dbReference>
<dbReference type="InterPro" id="IPR050210">
    <property type="entry name" value="tRNA_Adenine-N(6)_MTase"/>
</dbReference>
<dbReference type="Pfam" id="PF13847">
    <property type="entry name" value="Methyltransf_31"/>
    <property type="match status" value="1"/>
</dbReference>
<proteinExistence type="predicted"/>
<reference evidence="5" key="2">
    <citation type="submission" date="2015-11" db="EMBL/GenBank/DDBJ databases">
        <authorList>
            <person name="Anvar S.Y."/>
        </authorList>
    </citation>
    <scope>NUCLEOTIDE SEQUENCE [LARGE SCALE GENOMIC DNA]</scope>
</reference>
<evidence type="ECO:0000313" key="4">
    <source>
        <dbReference type="Proteomes" id="UP000029925"/>
    </source>
</evidence>
<reference evidence="3 4" key="1">
    <citation type="journal article" date="2014" name="Genome Announc.">
        <title>Draft genome sequences of eight enterohepatic helicobacter species isolated from both laboratory and wild rodents.</title>
        <authorList>
            <person name="Sheh A."/>
            <person name="Shen Z."/>
            <person name="Fox J.G."/>
        </authorList>
    </citation>
    <scope>NUCLEOTIDE SEQUENCE [LARGE SCALE GENOMIC DNA]</scope>
    <source>
        <strain evidence="3 4">MIT 98-6810</strain>
    </source>
</reference>
<dbReference type="EMBL" id="JRPF02000008">
    <property type="protein sequence ID" value="TLD78193.1"/>
    <property type="molecule type" value="Genomic_DNA"/>
</dbReference>
<evidence type="ECO:0000259" key="1">
    <source>
        <dbReference type="Pfam" id="PF13847"/>
    </source>
</evidence>
<dbReference type="PANTHER" id="PTHR47739">
    <property type="entry name" value="TRNA1(VAL) (ADENINE(37)-N6)-METHYLTRANSFERASE"/>
    <property type="match status" value="1"/>
</dbReference>
<dbReference type="RefSeq" id="WP_034342331.1">
    <property type="nucleotide sequence ID" value="NZ_CAMTKE010000008.1"/>
</dbReference>
<dbReference type="SUPFAM" id="SSF53335">
    <property type="entry name" value="S-adenosyl-L-methionine-dependent methyltransferases"/>
    <property type="match status" value="1"/>
</dbReference>
<evidence type="ECO:0000313" key="5">
    <source>
        <dbReference type="Proteomes" id="UP000064525"/>
    </source>
</evidence>
<dbReference type="InterPro" id="IPR029063">
    <property type="entry name" value="SAM-dependent_MTases_sf"/>
</dbReference>
<dbReference type="KEGG" id="hty:BN2458_PEG1784"/>
<dbReference type="PROSITE" id="PS00092">
    <property type="entry name" value="N6_MTASE"/>
    <property type="match status" value="1"/>
</dbReference>
<dbReference type="AlphaFoldDB" id="A0A099UEG7"/>
<reference evidence="2" key="3">
    <citation type="submission" date="2015-11" db="EMBL/GenBank/DDBJ databases">
        <authorList>
            <person name="Zhang Y."/>
            <person name="Guo Z."/>
        </authorList>
    </citation>
    <scope>NUCLEOTIDE SEQUENCE</scope>
    <source>
        <strain evidence="2">1</strain>
    </source>
</reference>
<evidence type="ECO:0000313" key="3">
    <source>
        <dbReference type="EMBL" id="TLD78193.1"/>
    </source>
</evidence>
<accession>A0A099UEG7</accession>
<keyword evidence="2" id="KW-0808">Transferase</keyword>
<dbReference type="InterPro" id="IPR002052">
    <property type="entry name" value="DNA_methylase_N6_adenine_CS"/>
</dbReference>
<dbReference type="CDD" id="cd02440">
    <property type="entry name" value="AdoMet_MTases"/>
    <property type="match status" value="1"/>
</dbReference>
<evidence type="ECO:0000313" key="2">
    <source>
        <dbReference type="EMBL" id="CUU40667.1"/>
    </source>
</evidence>
<dbReference type="GO" id="GO:0032259">
    <property type="term" value="P:methylation"/>
    <property type="evidence" value="ECO:0007669"/>
    <property type="project" value="UniProtKB-KW"/>
</dbReference>
<keyword evidence="2" id="KW-0489">Methyltransferase</keyword>
<dbReference type="EC" id="2.1.1.223" evidence="2"/>
<dbReference type="EMBL" id="LN907858">
    <property type="protein sequence ID" value="CUU40667.1"/>
    <property type="molecule type" value="Genomic_DNA"/>
</dbReference>
<dbReference type="GO" id="GO:0008170">
    <property type="term" value="F:N-methyltransferase activity"/>
    <property type="evidence" value="ECO:0007669"/>
    <property type="project" value="UniProtKB-ARBA"/>
</dbReference>
<organism evidence="2 5">
    <name type="scientific">Helicobacter typhlonius</name>
    <dbReference type="NCBI Taxonomy" id="76936"/>
    <lineage>
        <taxon>Bacteria</taxon>
        <taxon>Pseudomonadati</taxon>
        <taxon>Campylobacterota</taxon>
        <taxon>Epsilonproteobacteria</taxon>
        <taxon>Campylobacterales</taxon>
        <taxon>Helicobacteraceae</taxon>
        <taxon>Helicobacter</taxon>
    </lineage>
</organism>
<dbReference type="Proteomes" id="UP000029925">
    <property type="component" value="Unassembled WGS sequence"/>
</dbReference>
<dbReference type="OrthoDB" id="5354196at2"/>
<dbReference type="InterPro" id="IPR025714">
    <property type="entry name" value="Methyltranfer_dom"/>
</dbReference>
<dbReference type="GO" id="GO:0008757">
    <property type="term" value="F:S-adenosylmethionine-dependent methyltransferase activity"/>
    <property type="evidence" value="ECO:0007669"/>
    <property type="project" value="UniProtKB-ARBA"/>
</dbReference>
<dbReference type="PATRIC" id="fig|76936.10.peg.1741"/>
<name>A0A099UEG7_9HELI</name>
<dbReference type="GeneID" id="78151927"/>
<dbReference type="Proteomes" id="UP000064525">
    <property type="component" value="Chromosome I"/>
</dbReference>
<gene>
    <name evidence="2" type="ORF">BN2458_PEG1784</name>
    <name evidence="3" type="ORF">LS75_006985</name>
</gene>